<dbReference type="PANTHER" id="PTHR46072:SF5">
    <property type="entry name" value="GENERAL AMIDASE-C"/>
    <property type="match status" value="1"/>
</dbReference>
<dbReference type="InterPro" id="IPR023631">
    <property type="entry name" value="Amidase_dom"/>
</dbReference>
<dbReference type="InterPro" id="IPR036928">
    <property type="entry name" value="AS_sf"/>
</dbReference>
<feature type="active site" description="Charge relay system" evidence="3">
    <location>
        <position position="212"/>
    </location>
</feature>
<feature type="binding site" evidence="4">
    <location>
        <begin position="233"/>
        <end position="236"/>
    </location>
    <ligand>
        <name>substrate</name>
    </ligand>
</feature>
<feature type="active site" description="Charge relay system" evidence="3">
    <location>
        <position position="136"/>
    </location>
</feature>
<dbReference type="EMBL" id="ML986504">
    <property type="protein sequence ID" value="KAF2274216.1"/>
    <property type="molecule type" value="Genomic_DNA"/>
</dbReference>
<dbReference type="GeneID" id="54546293"/>
<feature type="active site" description="Acyl-ester intermediate" evidence="3">
    <location>
        <position position="236"/>
    </location>
</feature>
<comment type="similarity">
    <text evidence="1">Belongs to the amidase family.</text>
</comment>
<evidence type="ECO:0000256" key="1">
    <source>
        <dbReference type="ARBA" id="ARBA00009199"/>
    </source>
</evidence>
<dbReference type="RefSeq" id="XP_033651755.1">
    <property type="nucleotide sequence ID" value="XM_033793118.1"/>
</dbReference>
<dbReference type="AlphaFoldDB" id="A0A6A6JF05"/>
<reference evidence="6" key="1">
    <citation type="journal article" date="2020" name="Stud. Mycol.">
        <title>101 Dothideomycetes genomes: a test case for predicting lifestyles and emergence of pathogens.</title>
        <authorList>
            <person name="Haridas S."/>
            <person name="Albert R."/>
            <person name="Binder M."/>
            <person name="Bloem J."/>
            <person name="Labutti K."/>
            <person name="Salamov A."/>
            <person name="Andreopoulos B."/>
            <person name="Baker S."/>
            <person name="Barry K."/>
            <person name="Bills G."/>
            <person name="Bluhm B."/>
            <person name="Cannon C."/>
            <person name="Castanera R."/>
            <person name="Culley D."/>
            <person name="Daum C."/>
            <person name="Ezra D."/>
            <person name="Gonzalez J."/>
            <person name="Henrissat B."/>
            <person name="Kuo A."/>
            <person name="Liang C."/>
            <person name="Lipzen A."/>
            <person name="Lutzoni F."/>
            <person name="Magnuson J."/>
            <person name="Mondo S."/>
            <person name="Nolan M."/>
            <person name="Ohm R."/>
            <person name="Pangilinan J."/>
            <person name="Park H.-J."/>
            <person name="Ramirez L."/>
            <person name="Alfaro M."/>
            <person name="Sun H."/>
            <person name="Tritt A."/>
            <person name="Yoshinaga Y."/>
            <person name="Zwiers L.-H."/>
            <person name="Turgeon B."/>
            <person name="Goodwin S."/>
            <person name="Spatafora J."/>
            <person name="Crous P."/>
            <person name="Grigoriev I."/>
        </authorList>
    </citation>
    <scope>NUCLEOTIDE SEQUENCE</scope>
    <source>
        <strain evidence="6">CBS 379.55</strain>
    </source>
</reference>
<keyword evidence="7" id="KW-1185">Reference proteome</keyword>
<feature type="binding site" evidence="4">
    <location>
        <position position="212"/>
    </location>
    <ligand>
        <name>substrate</name>
    </ligand>
</feature>
<dbReference type="PIRSF" id="PIRSF001221">
    <property type="entry name" value="Amidase_fungi"/>
    <property type="match status" value="1"/>
</dbReference>
<protein>
    <submittedName>
        <fullName evidence="6">Amidase</fullName>
    </submittedName>
</protein>
<dbReference type="Gene3D" id="3.90.1300.10">
    <property type="entry name" value="Amidase signature (AS) domain"/>
    <property type="match status" value="1"/>
</dbReference>
<gene>
    <name evidence="6" type="ORF">EI97DRAFT_131526</name>
</gene>
<evidence type="ECO:0000313" key="7">
    <source>
        <dbReference type="Proteomes" id="UP000800097"/>
    </source>
</evidence>
<dbReference type="Pfam" id="PF01425">
    <property type="entry name" value="Amidase"/>
    <property type="match status" value="1"/>
</dbReference>
<name>A0A6A6JF05_WESOR</name>
<dbReference type="PANTHER" id="PTHR46072">
    <property type="entry name" value="AMIDASE-RELATED-RELATED"/>
    <property type="match status" value="1"/>
</dbReference>
<dbReference type="Proteomes" id="UP000800097">
    <property type="component" value="Unassembled WGS sequence"/>
</dbReference>
<evidence type="ECO:0000313" key="6">
    <source>
        <dbReference type="EMBL" id="KAF2274216.1"/>
    </source>
</evidence>
<evidence type="ECO:0000256" key="2">
    <source>
        <dbReference type="ARBA" id="ARBA00022801"/>
    </source>
</evidence>
<evidence type="ECO:0000259" key="5">
    <source>
        <dbReference type="Pfam" id="PF01425"/>
    </source>
</evidence>
<feature type="binding site" evidence="4">
    <location>
        <position position="186"/>
    </location>
    <ligand>
        <name>substrate</name>
    </ligand>
</feature>
<organism evidence="6 7">
    <name type="scientific">Westerdykella ornata</name>
    <dbReference type="NCBI Taxonomy" id="318751"/>
    <lineage>
        <taxon>Eukaryota</taxon>
        <taxon>Fungi</taxon>
        <taxon>Dikarya</taxon>
        <taxon>Ascomycota</taxon>
        <taxon>Pezizomycotina</taxon>
        <taxon>Dothideomycetes</taxon>
        <taxon>Pleosporomycetidae</taxon>
        <taxon>Pleosporales</taxon>
        <taxon>Sporormiaceae</taxon>
        <taxon>Westerdykella</taxon>
    </lineage>
</organism>
<sequence length="568" mass="62720">MTPTWLNQASTKRGETLNKIPASWHLPEGSTSHITEDSTDSVLYIPAASGILTERELQITERHDATNLVTMMRSRVYTCEEVVTAFCKRAAIAHQVVNCLTEIMFEEAIEKAKVCDEMVESGAELGPLHGLPISLKDSFNVKGVQTTIGYISFLSHPPAASNSHLVDILIANGAIPFCKTNLPQTMMSADTHNNVFGRTLNPNNPSLTAGGSSGGEGALLKMRGSVLGVATDIAGSNRIPALCNGVKSFKPTASRIPFGNKVPPGRLGSPSSILPVIGPMGHSVRDLELFMRSVIDTRPWIWDENVLDVPWRRVHALGSHAKLRFGVMGSDPQRPLHPPVARTMYTALEVLKAADHEIIEITGYPSLWSTAVLAWKYFLLDPERTPAKHVHAGAEPWVPSIAVTKFPELEGWEPSIEGLFQMNVARAKVLKFYHDVFVKEALDAIVMPGYQATAVPHDTYGVPIYTVLQNLLNVGHQVPRSKSCLVGEKRLTERQYPSGILPFLRAEQRLDEAYVQTTLTYEPPYDAQRIEGAPCAIQVMGRPMRDEELIEVMKVVERLLEEYEKEHD</sequence>
<evidence type="ECO:0000256" key="3">
    <source>
        <dbReference type="PIRSR" id="PIRSR001221-1"/>
    </source>
</evidence>
<proteinExistence type="inferred from homology"/>
<dbReference type="OrthoDB" id="6428749at2759"/>
<keyword evidence="2" id="KW-0378">Hydrolase</keyword>
<dbReference type="SUPFAM" id="SSF75304">
    <property type="entry name" value="Amidase signature (AS) enzymes"/>
    <property type="match status" value="1"/>
</dbReference>
<evidence type="ECO:0000256" key="4">
    <source>
        <dbReference type="PIRSR" id="PIRSR001221-2"/>
    </source>
</evidence>
<accession>A0A6A6JF05</accession>
<dbReference type="GO" id="GO:0016787">
    <property type="term" value="F:hydrolase activity"/>
    <property type="evidence" value="ECO:0007669"/>
    <property type="project" value="UniProtKB-KW"/>
</dbReference>
<feature type="domain" description="Amidase" evidence="5">
    <location>
        <begin position="81"/>
        <end position="549"/>
    </location>
</feature>